<keyword evidence="7" id="KW-0238">DNA-binding</keyword>
<dbReference type="GO" id="GO:0042790">
    <property type="term" value="P:nucleolar large rRNA transcription by RNA polymerase I"/>
    <property type="evidence" value="ECO:0007669"/>
    <property type="project" value="TreeGrafter"/>
</dbReference>
<sequence>MDEDNDLDIKNTSLQCNVCGEKEFYTKAGYYYCLECGTKAEEARLVERERGDDQDDLKHVRKQKMHTLKTDKVQLTSWECYNYILRGLVDELSSYGVKDELKLMCLQIWAAYLRHMQVAFFSKDSSELPKLSVRYLKSDAETIYNHRRAKKRNVKHLARALTIAAINPATENGAKLKLQLDLDYHQVLHFGYSVLLLHLIFWTIKSLIRPVLQLYERKLDESTYSDSTAASATISNSSSSASTSMQPIRLSYNNKARRSLKKFMPVKHIQKHEMDTENLLTCHKQPKVSELHRLEHMVSVLSIKQIYAIIGIALNLIEADMQLSDFVRHIQEGHISMKNVLQYFPDNIARNGIEMLKKIDFYKYPDKYTDKNLRYHISLLCRNIGIRKLKCPNMIKLVERYVEELCLPADVASFAIHLINLLPPRFETRAIISYPNYEARAMAYIVYILKLLFGLDGHKEQLISINTKNMNKKIEHFNSTYNENESPLFVWSDWVQYIEMRKVLISQFNSDFCKQFKQTPSTAQFLEQMHDEVKQRDEQNELLTDDLNTSAIRQHLDVFKAIFKDFTKKKEENSKNSQHIKFSPSFTPASSYLKTILLHFKNNPKLFEDQSIEVPGFMEVDHKRFNIKAFIEVKPFVKYFASKGYKMNVIEVPVTTNRTYVGVFRPPASAFRGVEAQCLRVQQADFNISEQKWKEKVTDEVVPSTDDLEFKKELENYQPAYLKRLANASKRLQLTDKETFIEFAGEMPSAELNVDNRDFNSVASFEILNENNMTPLDSRYAKILSKPRRHLGRLDILQNLNDDEKLIKEKPFDEVKLGIIKQEFDETSLNFLISNMDCWILMGPLLKLTKTQKQQLRDKFPRSFCWLLETCAQTLGVDWSVIYEQLLIIELMFGEGIESLDSFDGCIQYKYNNPIKDFNTLINAYRDIW</sequence>
<dbReference type="AlphaFoldDB" id="A0A1B0FI25"/>
<evidence type="ECO:0000256" key="7">
    <source>
        <dbReference type="ARBA" id="ARBA00023125"/>
    </source>
</evidence>
<keyword evidence="8" id="KW-0804">Transcription</keyword>
<dbReference type="GO" id="GO:0070860">
    <property type="term" value="C:RNA polymerase I core factor complex"/>
    <property type="evidence" value="ECO:0007669"/>
    <property type="project" value="InterPro"/>
</dbReference>
<evidence type="ECO:0000259" key="10">
    <source>
        <dbReference type="Pfam" id="PF20645"/>
    </source>
</evidence>
<evidence type="ECO:0000256" key="5">
    <source>
        <dbReference type="ARBA" id="ARBA00022833"/>
    </source>
</evidence>
<keyword evidence="6" id="KW-0805">Transcription regulation</keyword>
<evidence type="ECO:0000256" key="4">
    <source>
        <dbReference type="ARBA" id="ARBA00022771"/>
    </source>
</evidence>
<evidence type="ECO:0000313" key="12">
    <source>
        <dbReference type="Proteomes" id="UP000092444"/>
    </source>
</evidence>
<comment type="similarity">
    <text evidence="2">Belongs to the RRN7/TAF1B family.</text>
</comment>
<keyword evidence="9" id="KW-0539">Nucleus</keyword>
<evidence type="ECO:0000256" key="1">
    <source>
        <dbReference type="ARBA" id="ARBA00004604"/>
    </source>
</evidence>
<proteinExistence type="inferred from homology"/>
<keyword evidence="4" id="KW-0863">Zinc-finger</keyword>
<name>A0A1B0FI25_GLOMM</name>
<feature type="domain" description="Rrn7/TAF1B C-terminal cyclin" evidence="10">
    <location>
        <begin position="393"/>
        <end position="511"/>
    </location>
</feature>
<evidence type="ECO:0000256" key="3">
    <source>
        <dbReference type="ARBA" id="ARBA00022723"/>
    </source>
</evidence>
<dbReference type="InterPro" id="IPR033599">
    <property type="entry name" value="TAF1B/Rrn7"/>
</dbReference>
<dbReference type="PANTHER" id="PTHR31576:SF2">
    <property type="entry name" value="TATA BOX-BINDING PROTEIN-ASSOCIATED FACTOR RNA POLYMERASE I SUBUNIT B"/>
    <property type="match status" value="1"/>
</dbReference>
<organism evidence="11 12">
    <name type="scientific">Glossina morsitans morsitans</name>
    <name type="common">Savannah tsetse fly</name>
    <dbReference type="NCBI Taxonomy" id="37546"/>
    <lineage>
        <taxon>Eukaryota</taxon>
        <taxon>Metazoa</taxon>
        <taxon>Ecdysozoa</taxon>
        <taxon>Arthropoda</taxon>
        <taxon>Hexapoda</taxon>
        <taxon>Insecta</taxon>
        <taxon>Pterygota</taxon>
        <taxon>Neoptera</taxon>
        <taxon>Endopterygota</taxon>
        <taxon>Diptera</taxon>
        <taxon>Brachycera</taxon>
        <taxon>Muscomorpha</taxon>
        <taxon>Hippoboscoidea</taxon>
        <taxon>Glossinidae</taxon>
        <taxon>Glossina</taxon>
    </lineage>
</organism>
<accession>A0A1B0FI25</accession>
<dbReference type="Pfam" id="PF20645">
    <property type="entry name" value="Rrn7_cyclin_C"/>
    <property type="match status" value="1"/>
</dbReference>
<keyword evidence="12" id="KW-1185">Reference proteome</keyword>
<dbReference type="GO" id="GO:0008270">
    <property type="term" value="F:zinc ion binding"/>
    <property type="evidence" value="ECO:0007669"/>
    <property type="project" value="UniProtKB-KW"/>
</dbReference>
<dbReference type="Proteomes" id="UP000092444">
    <property type="component" value="Unassembled WGS sequence"/>
</dbReference>
<comment type="subcellular location">
    <subcellularLocation>
        <location evidence="1">Nucleus</location>
        <location evidence="1">Nucleolus</location>
    </subcellularLocation>
</comment>
<dbReference type="GO" id="GO:0005668">
    <property type="term" value="C:RNA polymerase transcription factor SL1 complex"/>
    <property type="evidence" value="ECO:0007669"/>
    <property type="project" value="TreeGrafter"/>
</dbReference>
<evidence type="ECO:0000256" key="2">
    <source>
        <dbReference type="ARBA" id="ARBA00006899"/>
    </source>
</evidence>
<dbReference type="STRING" id="37546.A0A1B0FI25"/>
<dbReference type="PhylomeDB" id="A0A1B0FI25"/>
<keyword evidence="3" id="KW-0479">Metal-binding</keyword>
<dbReference type="EnsemblMetazoa" id="GMOY003404-RA">
    <property type="protein sequence ID" value="GMOY003404-PA"/>
    <property type="gene ID" value="GMOY003404"/>
</dbReference>
<dbReference type="PANTHER" id="PTHR31576">
    <property type="entry name" value="TATA BOX-BINDING PROTEIN-ASSOCIATED FACTOR RNA POLYMERASE I SUBUNIT B"/>
    <property type="match status" value="1"/>
</dbReference>
<dbReference type="EMBL" id="CCAG010015572">
    <property type="status" value="NOT_ANNOTATED_CDS"/>
    <property type="molecule type" value="Genomic_DNA"/>
</dbReference>
<evidence type="ECO:0000313" key="11">
    <source>
        <dbReference type="EnsemblMetazoa" id="GMOY003404-PA"/>
    </source>
</evidence>
<evidence type="ECO:0000256" key="6">
    <source>
        <dbReference type="ARBA" id="ARBA00023015"/>
    </source>
</evidence>
<dbReference type="GO" id="GO:0001164">
    <property type="term" value="F:RNA polymerase I core promoter sequence-specific DNA binding"/>
    <property type="evidence" value="ECO:0007669"/>
    <property type="project" value="InterPro"/>
</dbReference>
<protein>
    <recommendedName>
        <fullName evidence="10">Rrn7/TAF1B C-terminal cyclin domain-containing protein</fullName>
    </recommendedName>
</protein>
<keyword evidence="5" id="KW-0862">Zinc</keyword>
<evidence type="ECO:0000256" key="9">
    <source>
        <dbReference type="ARBA" id="ARBA00023242"/>
    </source>
</evidence>
<reference evidence="11" key="1">
    <citation type="submission" date="2020-05" db="UniProtKB">
        <authorList>
            <consortium name="EnsemblMetazoa"/>
        </authorList>
    </citation>
    <scope>IDENTIFICATION</scope>
    <source>
        <strain evidence="11">Yale</strain>
    </source>
</reference>
<dbReference type="InterPro" id="IPR048538">
    <property type="entry name" value="Rrn7_cyclin_C"/>
</dbReference>
<evidence type="ECO:0000256" key="8">
    <source>
        <dbReference type="ARBA" id="ARBA00023163"/>
    </source>
</evidence>
<dbReference type="VEuPathDB" id="VectorBase:GMOY003404"/>